<sequence>MENDHEDVEEKFPTNEFDIWSDTFGQRIYEFVEATTPLFNDDNYIKQLLDNLVTDKLALSIYKPTVVEKNSTTAAKHLMIGNLFYLKKNDDNEHQDYLNLAFKENYKFCCHCGRQLWSSVPCNTCIEVIFCSENCRNSANEEYHDIECPVLSSLRQFDLIDDQFIYPRIISKAIKEAGGCVDNLMSELDRVDAPAEWLEKIIQIEEEETNYPSDQMDMEIDLSPAEWLEKIIQIEEEEVSFESSE</sequence>
<dbReference type="SUPFAM" id="SSF144232">
    <property type="entry name" value="HIT/MYND zinc finger-like"/>
    <property type="match status" value="1"/>
</dbReference>
<dbReference type="PANTHER" id="PTHR46165">
    <property type="entry name" value="SET AND MYND DOMAIN-CONTAINING PROTEIN 4"/>
    <property type="match status" value="1"/>
</dbReference>
<keyword evidence="5" id="KW-0863">Zinc-finger</keyword>
<organism evidence="8 9">
    <name type="scientific">Aphidius gifuensis</name>
    <name type="common">Parasitoid wasp</name>
    <dbReference type="NCBI Taxonomy" id="684658"/>
    <lineage>
        <taxon>Eukaryota</taxon>
        <taxon>Metazoa</taxon>
        <taxon>Ecdysozoa</taxon>
        <taxon>Arthropoda</taxon>
        <taxon>Hexapoda</taxon>
        <taxon>Insecta</taxon>
        <taxon>Pterygota</taxon>
        <taxon>Neoptera</taxon>
        <taxon>Endopterygota</taxon>
        <taxon>Hymenoptera</taxon>
        <taxon>Apocrita</taxon>
        <taxon>Ichneumonoidea</taxon>
        <taxon>Braconidae</taxon>
        <taxon>Aphidiinae</taxon>
        <taxon>Aphidius</taxon>
    </lineage>
</organism>
<dbReference type="PROSITE" id="PS01360">
    <property type="entry name" value="ZF_MYND_1"/>
    <property type="match status" value="1"/>
</dbReference>
<keyword evidence="3" id="KW-0949">S-adenosyl-L-methionine</keyword>
<keyword evidence="1" id="KW-0489">Methyltransferase</keyword>
<evidence type="ECO:0000256" key="3">
    <source>
        <dbReference type="ARBA" id="ARBA00022691"/>
    </source>
</evidence>
<evidence type="ECO:0000256" key="6">
    <source>
        <dbReference type="ARBA" id="ARBA00022833"/>
    </source>
</evidence>
<proteinExistence type="predicted"/>
<dbReference type="GO" id="GO:0008168">
    <property type="term" value="F:methyltransferase activity"/>
    <property type="evidence" value="ECO:0007669"/>
    <property type="project" value="UniProtKB-KW"/>
</dbReference>
<dbReference type="GO" id="GO:0005737">
    <property type="term" value="C:cytoplasm"/>
    <property type="evidence" value="ECO:0007669"/>
    <property type="project" value="TreeGrafter"/>
</dbReference>
<protein>
    <recommendedName>
        <fullName evidence="7">MYND-type domain-containing protein</fullName>
    </recommendedName>
</protein>
<evidence type="ECO:0000259" key="7">
    <source>
        <dbReference type="PROSITE" id="PS01360"/>
    </source>
</evidence>
<keyword evidence="6" id="KW-0862">Zinc</keyword>
<dbReference type="InterPro" id="IPR052097">
    <property type="entry name" value="SET-MYND_domain_protein"/>
</dbReference>
<dbReference type="AlphaFoldDB" id="A0A834Y212"/>
<dbReference type="Proteomes" id="UP000639338">
    <property type="component" value="Unassembled WGS sequence"/>
</dbReference>
<evidence type="ECO:0000256" key="2">
    <source>
        <dbReference type="ARBA" id="ARBA00022679"/>
    </source>
</evidence>
<accession>A0A834Y212</accession>
<evidence type="ECO:0000256" key="4">
    <source>
        <dbReference type="ARBA" id="ARBA00022723"/>
    </source>
</evidence>
<feature type="domain" description="MYND-type" evidence="7">
    <location>
        <begin position="109"/>
        <end position="148"/>
    </location>
</feature>
<keyword evidence="9" id="KW-1185">Reference proteome</keyword>
<dbReference type="InterPro" id="IPR002893">
    <property type="entry name" value="Znf_MYND"/>
</dbReference>
<dbReference type="Gene3D" id="1.10.220.160">
    <property type="match status" value="1"/>
</dbReference>
<evidence type="ECO:0000256" key="5">
    <source>
        <dbReference type="ARBA" id="ARBA00022771"/>
    </source>
</evidence>
<keyword evidence="2" id="KW-0808">Transferase</keyword>
<comment type="caution">
    <text evidence="8">The sequence shown here is derived from an EMBL/GenBank/DDBJ whole genome shotgun (WGS) entry which is preliminary data.</text>
</comment>
<keyword evidence="4" id="KW-0479">Metal-binding</keyword>
<dbReference type="Gene3D" id="6.10.140.2220">
    <property type="match status" value="1"/>
</dbReference>
<dbReference type="GO" id="GO:0042826">
    <property type="term" value="F:histone deacetylase binding"/>
    <property type="evidence" value="ECO:0007669"/>
    <property type="project" value="TreeGrafter"/>
</dbReference>
<dbReference type="GO" id="GO:0032259">
    <property type="term" value="P:methylation"/>
    <property type="evidence" value="ECO:0007669"/>
    <property type="project" value="UniProtKB-KW"/>
</dbReference>
<dbReference type="GO" id="GO:0008270">
    <property type="term" value="F:zinc ion binding"/>
    <property type="evidence" value="ECO:0007669"/>
    <property type="project" value="UniProtKB-KW"/>
</dbReference>
<dbReference type="GO" id="GO:0005634">
    <property type="term" value="C:nucleus"/>
    <property type="evidence" value="ECO:0007669"/>
    <property type="project" value="TreeGrafter"/>
</dbReference>
<evidence type="ECO:0000313" key="8">
    <source>
        <dbReference type="EMBL" id="KAF7996531.1"/>
    </source>
</evidence>
<dbReference type="PANTHER" id="PTHR46165:SF2">
    <property type="entry name" value="SET AND MYND DOMAIN-CONTAINING PROTEIN 4"/>
    <property type="match status" value="1"/>
</dbReference>
<name>A0A834Y212_APHGI</name>
<dbReference type="EMBL" id="JACMRX010000001">
    <property type="protein sequence ID" value="KAF7996531.1"/>
    <property type="molecule type" value="Genomic_DNA"/>
</dbReference>
<evidence type="ECO:0000313" key="9">
    <source>
        <dbReference type="Proteomes" id="UP000639338"/>
    </source>
</evidence>
<gene>
    <name evidence="8" type="ORF">HCN44_002163</name>
</gene>
<reference evidence="8 9" key="1">
    <citation type="submission" date="2020-08" db="EMBL/GenBank/DDBJ databases">
        <title>Aphidius gifuensis genome sequencing and assembly.</title>
        <authorList>
            <person name="Du Z."/>
        </authorList>
    </citation>
    <scope>NUCLEOTIDE SEQUENCE [LARGE SCALE GENOMIC DNA]</scope>
    <source>
        <strain evidence="8">YNYX2018</strain>
        <tissue evidence="8">Adults</tissue>
    </source>
</reference>
<evidence type="ECO:0000256" key="1">
    <source>
        <dbReference type="ARBA" id="ARBA00022603"/>
    </source>
</evidence>